<evidence type="ECO:0000259" key="1">
    <source>
        <dbReference type="Pfam" id="PF01408"/>
    </source>
</evidence>
<accession>A0A2G9YBI2</accession>
<dbReference type="InterPro" id="IPR052515">
    <property type="entry name" value="Gfo/Idh/MocA_Oxidoreductase"/>
</dbReference>
<feature type="domain" description="Gfo/Idh/MocA-like oxidoreductase N-terminal" evidence="1">
    <location>
        <begin position="3"/>
        <end position="62"/>
    </location>
</feature>
<feature type="domain" description="GFO/IDH/MocA-like oxidoreductase" evidence="2">
    <location>
        <begin position="91"/>
        <end position="174"/>
    </location>
</feature>
<organism evidence="3 4">
    <name type="scientific">bacterium (Candidatus Ratteibacteria) CG23_combo_of_CG06-09_8_20_14_all_48_7</name>
    <dbReference type="NCBI Taxonomy" id="2014292"/>
    <lineage>
        <taxon>Bacteria</taxon>
        <taxon>Candidatus Ratteibacteria</taxon>
    </lineage>
</organism>
<dbReference type="InterPro" id="IPR036291">
    <property type="entry name" value="NAD(P)-bd_dom_sf"/>
</dbReference>
<comment type="caution">
    <text evidence="3">The sequence shown here is derived from an EMBL/GenBank/DDBJ whole genome shotgun (WGS) entry which is preliminary data.</text>
</comment>
<gene>
    <name evidence="3" type="ORF">COX46_01310</name>
</gene>
<protein>
    <recommendedName>
        <fullName evidence="5">Oxidoreductase</fullName>
    </recommendedName>
</protein>
<dbReference type="SUPFAM" id="SSF55347">
    <property type="entry name" value="Glyceraldehyde-3-phosphate dehydrogenase-like, C-terminal domain"/>
    <property type="match status" value="1"/>
</dbReference>
<reference evidence="3 4" key="1">
    <citation type="submission" date="2017-09" db="EMBL/GenBank/DDBJ databases">
        <title>Depth-based differentiation of microbial function through sediment-hosted aquifers and enrichment of novel symbionts in the deep terrestrial subsurface.</title>
        <authorList>
            <person name="Probst A.J."/>
            <person name="Ladd B."/>
            <person name="Jarett J.K."/>
            <person name="Geller-Mcgrath D.E."/>
            <person name="Sieber C.M."/>
            <person name="Emerson J.B."/>
            <person name="Anantharaman K."/>
            <person name="Thomas B.C."/>
            <person name="Malmstrom R."/>
            <person name="Stieglmeier M."/>
            <person name="Klingl A."/>
            <person name="Woyke T."/>
            <person name="Ryan C.M."/>
            <person name="Banfield J.F."/>
        </authorList>
    </citation>
    <scope>NUCLEOTIDE SEQUENCE [LARGE SCALE GENOMIC DNA]</scope>
    <source>
        <strain evidence="3">CG23_combo_of_CG06-09_8_20_14_all_48_7</strain>
    </source>
</reference>
<dbReference type="InterPro" id="IPR000683">
    <property type="entry name" value="Gfo/Idh/MocA-like_OxRdtase_N"/>
</dbReference>
<evidence type="ECO:0000313" key="3">
    <source>
        <dbReference type="EMBL" id="PIP16589.1"/>
    </source>
</evidence>
<dbReference type="Pfam" id="PF01408">
    <property type="entry name" value="GFO_IDH_MocA"/>
    <property type="match status" value="1"/>
</dbReference>
<feature type="non-terminal residue" evidence="3">
    <location>
        <position position="1"/>
    </location>
</feature>
<proteinExistence type="predicted"/>
<dbReference type="PANTHER" id="PTHR43249">
    <property type="entry name" value="UDP-N-ACETYL-2-AMINO-2-DEOXY-D-GLUCURONATE OXIDASE"/>
    <property type="match status" value="1"/>
</dbReference>
<name>A0A2G9YBI2_9BACT</name>
<evidence type="ECO:0000259" key="2">
    <source>
        <dbReference type="Pfam" id="PF22725"/>
    </source>
</evidence>
<dbReference type="GO" id="GO:0000166">
    <property type="term" value="F:nucleotide binding"/>
    <property type="evidence" value="ECO:0007669"/>
    <property type="project" value="InterPro"/>
</dbReference>
<dbReference type="InterPro" id="IPR055170">
    <property type="entry name" value="GFO_IDH_MocA-like_dom"/>
</dbReference>
<evidence type="ECO:0000313" key="4">
    <source>
        <dbReference type="Proteomes" id="UP000230392"/>
    </source>
</evidence>
<dbReference type="SUPFAM" id="SSF51735">
    <property type="entry name" value="NAD(P)-binding Rossmann-fold domains"/>
    <property type="match status" value="1"/>
</dbReference>
<dbReference type="Pfam" id="PF22725">
    <property type="entry name" value="GFO_IDH_MocA_C3"/>
    <property type="match status" value="1"/>
</dbReference>
<dbReference type="Gene3D" id="3.30.360.10">
    <property type="entry name" value="Dihydrodipicolinate Reductase, domain 2"/>
    <property type="match status" value="1"/>
</dbReference>
<sequence length="266" mass="29430">EKERLDALYICVPPFAHKDQEVLACRKKIPFFVEKPVALSVEKAREVEKAVKKSGVITSVGYVLRYMDIVEKSEKVLGGKPLGLITGSYFGVVPATNWIIKKKQSGGQLVEQATHIVNLMLHFGGEVTEVSSRAFSGLIKKRIPGYEVEDASTTIIKFKNGTIGNITCTWMSFGFNSSLDLVADSLEIKWEPITTMQVITQEKKEIYNVSNDFAFAEHRAFVDAVKSGTKGRILSDYSDGARTLEVTLAALKSMETGETVKIIRTT</sequence>
<evidence type="ECO:0008006" key="5">
    <source>
        <dbReference type="Google" id="ProtNLM"/>
    </source>
</evidence>
<dbReference type="AlphaFoldDB" id="A0A2G9YBI2"/>
<dbReference type="Proteomes" id="UP000230392">
    <property type="component" value="Unassembled WGS sequence"/>
</dbReference>
<dbReference type="EMBL" id="PCRF01000058">
    <property type="protein sequence ID" value="PIP16589.1"/>
    <property type="molecule type" value="Genomic_DNA"/>
</dbReference>
<dbReference type="PANTHER" id="PTHR43249:SF1">
    <property type="entry name" value="D-GLUCOSIDE 3-DEHYDROGENASE"/>
    <property type="match status" value="1"/>
</dbReference>
<dbReference type="Gene3D" id="3.40.50.720">
    <property type="entry name" value="NAD(P)-binding Rossmann-like Domain"/>
    <property type="match status" value="1"/>
</dbReference>